<proteinExistence type="predicted"/>
<sequence length="366" mass="41975">MSDKNGSTRGSVSTGSPNTSGAYSDNGSVRRSSRDSDSDFYSEDESDNSDMGTGTVDHRTFATQRSSHQRHGLSRENFLRSPDARRNSLSHGSVSASSSQGLSPERQSKKNSVGVNRMSAPDVPLSYFHRHSCCTFSVRNELRCYFGHLRYLYETIEADRLPWRTDFADMQKMRLPRSAKEMVGRLNLNIPYYSSNYIEVSYAVTMPFLLVYNIPFFLVTFLTLAMIHSIRFRRRNTRVYGESVTVLGRPISYRNLAHILLFAFAMLFMFFSGLKTMIWAIVLNLCIIVPHAAIRKPTYFDDEELEKCRPKLVQYGIILVLLALDYLEGDVRENDETMSRRLVEQEKKRLAAVLEKREGRDMKKDL</sequence>
<protein>
    <recommendedName>
        <fullName evidence="9">PRA1 family protein</fullName>
    </recommendedName>
</protein>
<evidence type="ECO:0000256" key="5">
    <source>
        <dbReference type="SAM" id="MobiDB-lite"/>
    </source>
</evidence>
<keyword evidence="2 6" id="KW-0812">Transmembrane</keyword>
<dbReference type="OMA" id="GDVREND"/>
<dbReference type="PANTHER" id="PTHR19317:SF0">
    <property type="entry name" value="PRENYLATED RAB ACCEPTOR PROTEIN 1"/>
    <property type="match status" value="1"/>
</dbReference>
<feature type="region of interest" description="Disordered" evidence="5">
    <location>
        <begin position="1"/>
        <end position="116"/>
    </location>
</feature>
<evidence type="ECO:0000256" key="2">
    <source>
        <dbReference type="ARBA" id="ARBA00022692"/>
    </source>
</evidence>
<feature type="transmembrane region" description="Helical" evidence="6">
    <location>
        <begin position="251"/>
        <end position="271"/>
    </location>
</feature>
<name>A0A0N1PC85_LEPSE</name>
<feature type="compositionally biased region" description="Polar residues" evidence="5">
    <location>
        <begin position="1"/>
        <end position="23"/>
    </location>
</feature>
<evidence type="ECO:0000256" key="6">
    <source>
        <dbReference type="SAM" id="Phobius"/>
    </source>
</evidence>
<feature type="compositionally biased region" description="Low complexity" evidence="5">
    <location>
        <begin position="89"/>
        <end position="103"/>
    </location>
</feature>
<dbReference type="InterPro" id="IPR004895">
    <property type="entry name" value="Prenylated_rab_accept_PRA1"/>
</dbReference>
<evidence type="ECO:0000313" key="8">
    <source>
        <dbReference type="Proteomes" id="UP000038009"/>
    </source>
</evidence>
<reference evidence="7 8" key="1">
    <citation type="journal article" date="2015" name="PLoS Pathog.">
        <title>Leptomonas seymouri: Adaptations to the Dixenous Life Cycle Analyzed by Genome Sequencing, Transcriptome Profiling and Co-infection with Leishmania donovani.</title>
        <authorList>
            <person name="Kraeva N."/>
            <person name="Butenko A."/>
            <person name="Hlavacova J."/>
            <person name="Kostygov A."/>
            <person name="Myskova J."/>
            <person name="Grybchuk D."/>
            <person name="Lestinova T."/>
            <person name="Votypka J."/>
            <person name="Volf P."/>
            <person name="Opperdoes F."/>
            <person name="Flegontov P."/>
            <person name="Lukes J."/>
            <person name="Yurchenko V."/>
        </authorList>
    </citation>
    <scope>NUCLEOTIDE SEQUENCE [LARGE SCALE GENOMIC DNA]</scope>
    <source>
        <strain evidence="7 8">ATCC 30220</strain>
    </source>
</reference>
<evidence type="ECO:0000256" key="1">
    <source>
        <dbReference type="ARBA" id="ARBA00004141"/>
    </source>
</evidence>
<comment type="caution">
    <text evidence="7">The sequence shown here is derived from an EMBL/GenBank/DDBJ whole genome shotgun (WGS) entry which is preliminary data.</text>
</comment>
<evidence type="ECO:0008006" key="9">
    <source>
        <dbReference type="Google" id="ProtNLM"/>
    </source>
</evidence>
<accession>A0A0N1PC85</accession>
<dbReference type="GO" id="GO:0016020">
    <property type="term" value="C:membrane"/>
    <property type="evidence" value="ECO:0007669"/>
    <property type="project" value="UniProtKB-SubCell"/>
</dbReference>
<dbReference type="OrthoDB" id="249547at2759"/>
<feature type="transmembrane region" description="Helical" evidence="6">
    <location>
        <begin position="277"/>
        <end position="294"/>
    </location>
</feature>
<feature type="transmembrane region" description="Helical" evidence="6">
    <location>
        <begin position="209"/>
        <end position="230"/>
    </location>
</feature>
<evidence type="ECO:0000313" key="7">
    <source>
        <dbReference type="EMBL" id="KPI85020.1"/>
    </source>
</evidence>
<keyword evidence="8" id="KW-1185">Reference proteome</keyword>
<dbReference type="EMBL" id="LJSK01000214">
    <property type="protein sequence ID" value="KPI85020.1"/>
    <property type="molecule type" value="Genomic_DNA"/>
</dbReference>
<dbReference type="Pfam" id="PF03208">
    <property type="entry name" value="PRA1"/>
    <property type="match status" value="1"/>
</dbReference>
<keyword evidence="4 6" id="KW-0472">Membrane</keyword>
<feature type="compositionally biased region" description="Basic and acidic residues" evidence="5">
    <location>
        <begin position="73"/>
        <end position="86"/>
    </location>
</feature>
<feature type="compositionally biased region" description="Acidic residues" evidence="5">
    <location>
        <begin position="38"/>
        <end position="48"/>
    </location>
</feature>
<organism evidence="7 8">
    <name type="scientific">Leptomonas seymouri</name>
    <dbReference type="NCBI Taxonomy" id="5684"/>
    <lineage>
        <taxon>Eukaryota</taxon>
        <taxon>Discoba</taxon>
        <taxon>Euglenozoa</taxon>
        <taxon>Kinetoplastea</taxon>
        <taxon>Metakinetoplastina</taxon>
        <taxon>Trypanosomatida</taxon>
        <taxon>Trypanosomatidae</taxon>
        <taxon>Leishmaniinae</taxon>
        <taxon>Leptomonas</taxon>
    </lineage>
</organism>
<evidence type="ECO:0000256" key="4">
    <source>
        <dbReference type="ARBA" id="ARBA00023136"/>
    </source>
</evidence>
<evidence type="ECO:0000256" key="3">
    <source>
        <dbReference type="ARBA" id="ARBA00022989"/>
    </source>
</evidence>
<gene>
    <name evidence="7" type="ORF">ABL78_5929</name>
</gene>
<dbReference type="GO" id="GO:0005794">
    <property type="term" value="C:Golgi apparatus"/>
    <property type="evidence" value="ECO:0007669"/>
    <property type="project" value="TreeGrafter"/>
</dbReference>
<keyword evidence="3 6" id="KW-1133">Transmembrane helix</keyword>
<dbReference type="VEuPathDB" id="TriTrypDB:Lsey_0214_0070"/>
<comment type="subcellular location">
    <subcellularLocation>
        <location evidence="1">Membrane</location>
        <topology evidence="1">Multi-pass membrane protein</topology>
    </subcellularLocation>
</comment>
<dbReference type="AlphaFoldDB" id="A0A0N1PC85"/>
<dbReference type="Proteomes" id="UP000038009">
    <property type="component" value="Unassembled WGS sequence"/>
</dbReference>
<dbReference type="PANTHER" id="PTHR19317">
    <property type="entry name" value="PRENYLATED RAB ACCEPTOR 1-RELATED"/>
    <property type="match status" value="1"/>
</dbReference>